<evidence type="ECO:0000256" key="12">
    <source>
        <dbReference type="SAM" id="MobiDB-lite"/>
    </source>
</evidence>
<feature type="region of interest" description="Disordered" evidence="12">
    <location>
        <begin position="228"/>
        <end position="264"/>
    </location>
</feature>
<proteinExistence type="inferred from homology"/>
<dbReference type="SMART" id="SM00356">
    <property type="entry name" value="ZnF_C3H1"/>
    <property type="match status" value="5"/>
</dbReference>
<feature type="compositionally biased region" description="Polar residues" evidence="12">
    <location>
        <begin position="451"/>
        <end position="467"/>
    </location>
</feature>
<keyword evidence="3" id="KW-0963">Cytoplasm</keyword>
<dbReference type="InterPro" id="IPR000571">
    <property type="entry name" value="Znf_CCCH"/>
</dbReference>
<dbReference type="Pfam" id="PF00642">
    <property type="entry name" value="zf-CCCH"/>
    <property type="match status" value="1"/>
</dbReference>
<dbReference type="InterPro" id="IPR037197">
    <property type="entry name" value="WWE_dom_sf"/>
</dbReference>
<accession>A0AAE0QBI2</accession>
<evidence type="ECO:0000256" key="7">
    <source>
        <dbReference type="ARBA" id="ARBA00022771"/>
    </source>
</evidence>
<feature type="domain" description="C3H1-type" evidence="13">
    <location>
        <begin position="813"/>
        <end position="840"/>
    </location>
</feature>
<feature type="domain" description="WWE" evidence="14">
    <location>
        <begin position="896"/>
        <end position="986"/>
    </location>
</feature>
<dbReference type="InterPro" id="IPR057602">
    <property type="entry name" value="Zfn-CCCH_PARP12"/>
</dbReference>
<evidence type="ECO:0000256" key="1">
    <source>
        <dbReference type="ARBA" id="ARBA00004123"/>
    </source>
</evidence>
<feature type="domain" description="PARP catalytic" evidence="15">
    <location>
        <begin position="1014"/>
        <end position="1228"/>
    </location>
</feature>
<feature type="zinc finger region" description="C3H1-type" evidence="11">
    <location>
        <begin position="269"/>
        <end position="296"/>
    </location>
</feature>
<feature type="region of interest" description="Disordered" evidence="12">
    <location>
        <begin position="447"/>
        <end position="467"/>
    </location>
</feature>
<feature type="domain" description="PARP catalytic" evidence="15">
    <location>
        <begin position="465"/>
        <end position="674"/>
    </location>
</feature>
<comment type="subcellular location">
    <subcellularLocation>
        <location evidence="2">Cytoplasm</location>
    </subcellularLocation>
    <subcellularLocation>
        <location evidence="1">Nucleus</location>
    </subcellularLocation>
</comment>
<evidence type="ECO:0000256" key="9">
    <source>
        <dbReference type="ARBA" id="ARBA00023242"/>
    </source>
</evidence>
<evidence type="ECO:0000259" key="13">
    <source>
        <dbReference type="PROSITE" id="PS50103"/>
    </source>
</evidence>
<evidence type="ECO:0008006" key="18">
    <source>
        <dbReference type="Google" id="ProtNLM"/>
    </source>
</evidence>
<dbReference type="Pfam" id="PF02825">
    <property type="entry name" value="WWE"/>
    <property type="match status" value="2"/>
</dbReference>
<keyword evidence="7 11" id="KW-0863">Zinc-finger</keyword>
<dbReference type="GO" id="GO:1990404">
    <property type="term" value="F:NAD+-protein mono-ADP-ribosyltransferase activity"/>
    <property type="evidence" value="ECO:0007669"/>
    <property type="project" value="TreeGrafter"/>
</dbReference>
<evidence type="ECO:0000313" key="16">
    <source>
        <dbReference type="EMBL" id="KAK3517374.1"/>
    </source>
</evidence>
<keyword evidence="5 11" id="KW-0479">Metal-binding</keyword>
<dbReference type="InterPro" id="IPR004170">
    <property type="entry name" value="WWE_dom"/>
</dbReference>
<feature type="compositionally biased region" description="Polar residues" evidence="12">
    <location>
        <begin position="245"/>
        <end position="263"/>
    </location>
</feature>
<keyword evidence="17" id="KW-1185">Reference proteome</keyword>
<feature type="domain" description="C3H1-type" evidence="13">
    <location>
        <begin position="85"/>
        <end position="110"/>
    </location>
</feature>
<dbReference type="Proteomes" id="UP001274896">
    <property type="component" value="Unassembled WGS sequence"/>
</dbReference>
<dbReference type="PANTHER" id="PTHR45740:SF15">
    <property type="entry name" value="ZINC FINGER CCCH TYPE DOMAIN CONTAINING 1-LIKE"/>
    <property type="match status" value="1"/>
</dbReference>
<evidence type="ECO:0000256" key="5">
    <source>
        <dbReference type="ARBA" id="ARBA00022723"/>
    </source>
</evidence>
<dbReference type="CDD" id="cd01439">
    <property type="entry name" value="TCCD_inducible_PARP_like"/>
    <property type="match status" value="2"/>
</dbReference>
<evidence type="ECO:0000259" key="14">
    <source>
        <dbReference type="PROSITE" id="PS50918"/>
    </source>
</evidence>
<dbReference type="PROSITE" id="PS50103">
    <property type="entry name" value="ZF_C3H1"/>
    <property type="match status" value="4"/>
</dbReference>
<gene>
    <name evidence="16" type="ORF">QTP70_005326</name>
</gene>
<dbReference type="PROSITE" id="PS51059">
    <property type="entry name" value="PARP_CATALYTIC"/>
    <property type="match status" value="2"/>
</dbReference>
<organism evidence="16 17">
    <name type="scientific">Hemibagrus guttatus</name>
    <dbReference type="NCBI Taxonomy" id="175788"/>
    <lineage>
        <taxon>Eukaryota</taxon>
        <taxon>Metazoa</taxon>
        <taxon>Chordata</taxon>
        <taxon>Craniata</taxon>
        <taxon>Vertebrata</taxon>
        <taxon>Euteleostomi</taxon>
        <taxon>Actinopterygii</taxon>
        <taxon>Neopterygii</taxon>
        <taxon>Teleostei</taxon>
        <taxon>Ostariophysi</taxon>
        <taxon>Siluriformes</taxon>
        <taxon>Bagridae</taxon>
        <taxon>Hemibagrus</taxon>
    </lineage>
</organism>
<name>A0AAE0QBI2_9TELE</name>
<dbReference type="SUPFAM" id="SSF117839">
    <property type="entry name" value="WWE domain"/>
    <property type="match status" value="2"/>
</dbReference>
<keyword evidence="4" id="KW-0597">Phosphoprotein</keyword>
<keyword evidence="6" id="KW-0677">Repeat</keyword>
<evidence type="ECO:0000256" key="4">
    <source>
        <dbReference type="ARBA" id="ARBA00022553"/>
    </source>
</evidence>
<dbReference type="Gene3D" id="4.10.1000.10">
    <property type="entry name" value="Zinc finger, CCCH-type"/>
    <property type="match status" value="2"/>
</dbReference>
<dbReference type="Gene3D" id="3.90.228.10">
    <property type="match status" value="2"/>
</dbReference>
<dbReference type="Pfam" id="PF25261">
    <property type="entry name" value="zf-CCCH_PARP12"/>
    <property type="match status" value="1"/>
</dbReference>
<dbReference type="Gene3D" id="3.30.720.50">
    <property type="match status" value="2"/>
</dbReference>
<keyword evidence="9" id="KW-0539">Nucleus</keyword>
<feature type="domain" description="C3H1-type" evidence="13">
    <location>
        <begin position="141"/>
        <end position="173"/>
    </location>
</feature>
<dbReference type="Pfam" id="PF00644">
    <property type="entry name" value="PARP"/>
    <property type="match status" value="2"/>
</dbReference>
<evidence type="ECO:0000256" key="11">
    <source>
        <dbReference type="PROSITE-ProRule" id="PRU00723"/>
    </source>
</evidence>
<protein>
    <recommendedName>
        <fullName evidence="18">Poly [ADP-ribose] polymerase 12</fullName>
    </recommendedName>
</protein>
<sequence>MSTMLASVMKKICANNGAMLYDDLISDFRSGLWDGWYNSAFFDRVLEENDSLVTALMNGQKMVIAKTGVKLCRAKDCKGCMNLHLCKFFLFGDCQYGRGRRGCRFSHDLQTDQNAKVLQKHGLNQLDRRELCILLLQSDNSILPPVCHSYNNGTGVYGRCEDGESCRRLHICEKYLRGPCQCSRAHDFYEPHPLKTLQDRGVPTELMASMKTTYSNIEILRITAKAKAPQHGGKVQENSGKRSARNNNWQKQPSVDATATGSGVSRVRREKKEICMYFIKGHCRNGDNCFREHSKVPYKWEVKDGFNWVALPDNEGIEKDYCNPAKTYSSGICFDTMTRGCDAVRRLSTVSSVIQPNYILTTSWAWYWEDEHGHWIQYASSDGGHNTASLTSEELEQKFTQDEKAELEFNAGSQTYTLSFQDMIQTNKRYGTKKVVRRRPVFVSAADAEMSRTTKSAPSSQMKTLPSHWNKSLTPEIGYQKIRLQTDSNEYSAIERLFKTTMHGFRMIQIERIQNRGLWEVFQWQKEQMKKNNSGKNVAEKQLFHGTDSKHIDAICRNNFDWRICGTHGTAYGKGSYFAKDAKYSHDYTGDSTTRCMFVCRVLVGDYTAGHSTYTRPPSKDGGDTIFYDSCVNNVHNPSIFVVFEKHQVYPEYLITPRCKYGHSLKTEHNSRVLREHGLQGLNKDHLRVLLLQNDSSLLPNVCVSYNKGSGNFGNCPDKEACVRLHVCEKYIRGLCDGSECNRCHDFHEPHPVKTLQARGIASQLIGSLLQIYQNILTLKDHRNARDKHGGRSMEYPKFQQLGNRAKESLERNRETEICRSFLRGNCKYGDKCFRVHFGLPYKWELEVDGVWIDLPDREVIEKDYCDPAKIHSEPVWFDTMKQGEHRVRRLSTVSSVIEPSFSYTTKWIWYWEDEYKKWIQYGSIKEMHRLSSITCEDLEKSYLRFLEDNSHDVVKFTAAKHCYELNFKTMRQRNALSSTERTVRRRPLFVSLFDVRIARTGGRGPNYSSYTGVPGFWDKTAIPESGFQRVLLDSSHKDYIRVQELFNKTMKDFTILTIERVQNKELWEDFQTKRARMKKANSHKKYGEGERLLFHGTNTMNIDAICLQNFDMRVSGVNATVYGQGSYFARDAEYSNDYTNDCGKRSMFVCRVLIGQYTKGESRYRRPPAKDTAGNLYDSCVNDVRNPSIYVVFERSQVYPEFLITYEKTRFPNVFQSSIFDDVFDVTQRAGSVTSASSSLSITSASASTGETLANPTLANVSMPNALDLPLSPVEYVLSDSESDVERFIVKSLDVVSAAPESELSVHSKPTQSLTSLSRLQKESSVFDDVVDVSQRAGNVTSTSSSYCISSASASTGETLAAASMPNALDSPLSPVKYVWSDFESDVEAMIIDSFDVSQAASVISTRSPQKEYITSSASAGQEFCISKNECQFSHDLYSEHNMGVPCQHKLLELDCSELLITLLQNDTTLLPSVSLKNRMRN</sequence>
<dbReference type="EMBL" id="JAUCMX010000018">
    <property type="protein sequence ID" value="KAK3517374.1"/>
    <property type="molecule type" value="Genomic_DNA"/>
</dbReference>
<evidence type="ECO:0000256" key="2">
    <source>
        <dbReference type="ARBA" id="ARBA00004496"/>
    </source>
</evidence>
<dbReference type="GO" id="GO:0005737">
    <property type="term" value="C:cytoplasm"/>
    <property type="evidence" value="ECO:0007669"/>
    <property type="project" value="UniProtKB-SubCell"/>
</dbReference>
<evidence type="ECO:0000256" key="8">
    <source>
        <dbReference type="ARBA" id="ARBA00022833"/>
    </source>
</evidence>
<evidence type="ECO:0000313" key="17">
    <source>
        <dbReference type="Proteomes" id="UP001274896"/>
    </source>
</evidence>
<reference evidence="16" key="1">
    <citation type="submission" date="2023-06" db="EMBL/GenBank/DDBJ databases">
        <title>Male Hemibagrus guttatus genome.</title>
        <authorList>
            <person name="Bian C."/>
        </authorList>
    </citation>
    <scope>NUCLEOTIDE SEQUENCE</scope>
    <source>
        <strain evidence="16">Male_cb2023</strain>
        <tissue evidence="16">Muscle</tissue>
    </source>
</reference>
<comment type="similarity">
    <text evidence="10">Belongs to the ARTD/PARP family.</text>
</comment>
<dbReference type="PANTHER" id="PTHR45740">
    <property type="entry name" value="POLY [ADP-RIBOSE] POLYMERASE"/>
    <property type="match status" value="1"/>
</dbReference>
<dbReference type="GO" id="GO:0005634">
    <property type="term" value="C:nucleus"/>
    <property type="evidence" value="ECO:0007669"/>
    <property type="project" value="UniProtKB-SubCell"/>
</dbReference>
<dbReference type="PROSITE" id="PS50918">
    <property type="entry name" value="WWE"/>
    <property type="match status" value="2"/>
</dbReference>
<dbReference type="GO" id="GO:0003950">
    <property type="term" value="F:NAD+ poly-ADP-ribosyltransferase activity"/>
    <property type="evidence" value="ECO:0007669"/>
    <property type="project" value="InterPro"/>
</dbReference>
<feature type="zinc finger region" description="C3H1-type" evidence="11">
    <location>
        <begin position="141"/>
        <end position="173"/>
    </location>
</feature>
<dbReference type="GO" id="GO:0008270">
    <property type="term" value="F:zinc ion binding"/>
    <property type="evidence" value="ECO:0007669"/>
    <property type="project" value="UniProtKB-KW"/>
</dbReference>
<feature type="zinc finger region" description="C3H1-type" evidence="11">
    <location>
        <begin position="85"/>
        <end position="110"/>
    </location>
</feature>
<evidence type="ECO:0000256" key="10">
    <source>
        <dbReference type="ARBA" id="ARBA00024347"/>
    </source>
</evidence>
<evidence type="ECO:0000256" key="6">
    <source>
        <dbReference type="ARBA" id="ARBA00022737"/>
    </source>
</evidence>
<feature type="domain" description="C3H1-type" evidence="13">
    <location>
        <begin position="269"/>
        <end position="296"/>
    </location>
</feature>
<dbReference type="InterPro" id="IPR012317">
    <property type="entry name" value="Poly(ADP-ribose)pol_cat_dom"/>
</dbReference>
<evidence type="ECO:0000256" key="3">
    <source>
        <dbReference type="ARBA" id="ARBA00022490"/>
    </source>
</evidence>
<feature type="zinc finger region" description="C3H1-type" evidence="11">
    <location>
        <begin position="813"/>
        <end position="840"/>
    </location>
</feature>
<dbReference type="SUPFAM" id="SSF56399">
    <property type="entry name" value="ADP-ribosylation"/>
    <property type="match status" value="2"/>
</dbReference>
<feature type="domain" description="WWE" evidence="14">
    <location>
        <begin position="352"/>
        <end position="438"/>
    </location>
</feature>
<keyword evidence="8 11" id="KW-0862">Zinc</keyword>
<dbReference type="Pfam" id="PF23466">
    <property type="entry name" value="WWE_4"/>
    <property type="match status" value="2"/>
</dbReference>
<dbReference type="InterPro" id="IPR051712">
    <property type="entry name" value="ARTD-AVP"/>
</dbReference>
<comment type="caution">
    <text evidence="16">The sequence shown here is derived from an EMBL/GenBank/DDBJ whole genome shotgun (WGS) entry which is preliminary data.</text>
</comment>
<evidence type="ECO:0000259" key="15">
    <source>
        <dbReference type="PROSITE" id="PS51059"/>
    </source>
</evidence>